<evidence type="ECO:0000256" key="2">
    <source>
        <dbReference type="ARBA" id="ARBA00022679"/>
    </source>
</evidence>
<comment type="caution">
    <text evidence="4">The sequence shown here is derived from an EMBL/GenBank/DDBJ whole genome shotgun (WGS) entry which is preliminary data.</text>
</comment>
<protein>
    <recommendedName>
        <fullName evidence="3">Methyltransferase domain-containing protein</fullName>
    </recommendedName>
</protein>
<gene>
    <name evidence="4" type="ORF">ZHD862_LOCUS12607</name>
</gene>
<sequence length="267" mass="31122">MSIVAERSHDTKEIYDSIAEQYVEFKKAPYRTAVEQYTFFDLMLLKNERERGKNARILDLACGDGHYTRKLRDLFPDASYLCGLDISSSMIDIAKQREIEHPKNIDYICADGKDLPPSETPYDIITAIYYLNYAQTHEDLRAMIKGVYDQLKPGGSFYSMNENVRSPMDGFNNPMHKKYTFYREYSGDNLRAGQPIKYTYYWDVNTPSKCVFFNYYMPPSTYEDLFKECGFSSFEWVPVQCNPKIDNVSFFDDLVRLPHVIGIIAKK</sequence>
<dbReference type="Gene3D" id="3.40.50.150">
    <property type="entry name" value="Vaccinia Virus protein VP39"/>
    <property type="match status" value="1"/>
</dbReference>
<organism evidence="4 5">
    <name type="scientific">Rotaria sordida</name>
    <dbReference type="NCBI Taxonomy" id="392033"/>
    <lineage>
        <taxon>Eukaryota</taxon>
        <taxon>Metazoa</taxon>
        <taxon>Spiralia</taxon>
        <taxon>Gnathifera</taxon>
        <taxon>Rotifera</taxon>
        <taxon>Eurotatoria</taxon>
        <taxon>Bdelloidea</taxon>
        <taxon>Philodinida</taxon>
        <taxon>Philodinidae</taxon>
        <taxon>Rotaria</taxon>
    </lineage>
</organism>
<dbReference type="InterPro" id="IPR041698">
    <property type="entry name" value="Methyltransf_25"/>
</dbReference>
<dbReference type="AlphaFoldDB" id="A0A814GY84"/>
<keyword evidence="2" id="KW-0808">Transferase</keyword>
<evidence type="ECO:0000259" key="3">
    <source>
        <dbReference type="Pfam" id="PF13649"/>
    </source>
</evidence>
<evidence type="ECO:0000313" key="4">
    <source>
        <dbReference type="EMBL" id="CAF1002553.1"/>
    </source>
</evidence>
<accession>A0A814GY84</accession>
<proteinExistence type="predicted"/>
<dbReference type="GO" id="GO:0008168">
    <property type="term" value="F:methyltransferase activity"/>
    <property type="evidence" value="ECO:0007669"/>
    <property type="project" value="UniProtKB-KW"/>
</dbReference>
<dbReference type="PANTHER" id="PTHR43861">
    <property type="entry name" value="TRANS-ACONITATE 2-METHYLTRANSFERASE-RELATED"/>
    <property type="match status" value="1"/>
</dbReference>
<dbReference type="Proteomes" id="UP000663864">
    <property type="component" value="Unassembled WGS sequence"/>
</dbReference>
<evidence type="ECO:0000313" key="5">
    <source>
        <dbReference type="Proteomes" id="UP000663864"/>
    </source>
</evidence>
<dbReference type="GO" id="GO:0032259">
    <property type="term" value="P:methylation"/>
    <property type="evidence" value="ECO:0007669"/>
    <property type="project" value="UniProtKB-KW"/>
</dbReference>
<feature type="domain" description="Methyltransferase" evidence="3">
    <location>
        <begin position="57"/>
        <end position="155"/>
    </location>
</feature>
<dbReference type="CDD" id="cd02440">
    <property type="entry name" value="AdoMet_MTases"/>
    <property type="match status" value="1"/>
</dbReference>
<evidence type="ECO:0000256" key="1">
    <source>
        <dbReference type="ARBA" id="ARBA00022603"/>
    </source>
</evidence>
<keyword evidence="1" id="KW-0489">Methyltransferase</keyword>
<dbReference type="SUPFAM" id="SSF53335">
    <property type="entry name" value="S-adenosyl-L-methionine-dependent methyltransferases"/>
    <property type="match status" value="1"/>
</dbReference>
<dbReference type="EMBL" id="CAJNOT010000500">
    <property type="protein sequence ID" value="CAF1002553.1"/>
    <property type="molecule type" value="Genomic_DNA"/>
</dbReference>
<dbReference type="Pfam" id="PF13649">
    <property type="entry name" value="Methyltransf_25"/>
    <property type="match status" value="1"/>
</dbReference>
<dbReference type="InterPro" id="IPR029063">
    <property type="entry name" value="SAM-dependent_MTases_sf"/>
</dbReference>
<reference evidence="4" key="1">
    <citation type="submission" date="2021-02" db="EMBL/GenBank/DDBJ databases">
        <authorList>
            <person name="Nowell W R."/>
        </authorList>
    </citation>
    <scope>NUCLEOTIDE SEQUENCE</scope>
</reference>
<name>A0A814GY84_9BILA</name>
<dbReference type="PANTHER" id="PTHR43861:SF1">
    <property type="entry name" value="TRANS-ACONITATE 2-METHYLTRANSFERASE"/>
    <property type="match status" value="1"/>
</dbReference>